<dbReference type="AlphaFoldDB" id="A0A9P6H5U4"/>
<dbReference type="Proteomes" id="UP000736335">
    <property type="component" value="Unassembled WGS sequence"/>
</dbReference>
<proteinExistence type="predicted"/>
<protein>
    <recommendedName>
        <fullName evidence="3">F-box domain-containing protein</fullName>
    </recommendedName>
</protein>
<reference evidence="1" key="1">
    <citation type="journal article" date="2020" name="Nat. Commun.">
        <title>Large-scale genome sequencing of mycorrhizal fungi provides insights into the early evolution of symbiotic traits.</title>
        <authorList>
            <person name="Miyauchi S."/>
            <person name="Kiss E."/>
            <person name="Kuo A."/>
            <person name="Drula E."/>
            <person name="Kohler A."/>
            <person name="Sanchez-Garcia M."/>
            <person name="Morin E."/>
            <person name="Andreopoulos B."/>
            <person name="Barry K.W."/>
            <person name="Bonito G."/>
            <person name="Buee M."/>
            <person name="Carver A."/>
            <person name="Chen C."/>
            <person name="Cichocki N."/>
            <person name="Clum A."/>
            <person name="Culley D."/>
            <person name="Crous P.W."/>
            <person name="Fauchery L."/>
            <person name="Girlanda M."/>
            <person name="Hayes R.D."/>
            <person name="Keri Z."/>
            <person name="LaButti K."/>
            <person name="Lipzen A."/>
            <person name="Lombard V."/>
            <person name="Magnuson J."/>
            <person name="Maillard F."/>
            <person name="Murat C."/>
            <person name="Nolan M."/>
            <person name="Ohm R.A."/>
            <person name="Pangilinan J."/>
            <person name="Pereira M.F."/>
            <person name="Perotto S."/>
            <person name="Peter M."/>
            <person name="Pfister S."/>
            <person name="Riley R."/>
            <person name="Sitrit Y."/>
            <person name="Stielow J.B."/>
            <person name="Szollosi G."/>
            <person name="Zifcakova L."/>
            <person name="Stursova M."/>
            <person name="Spatafora J.W."/>
            <person name="Tedersoo L."/>
            <person name="Vaario L.M."/>
            <person name="Yamada A."/>
            <person name="Yan M."/>
            <person name="Wang P."/>
            <person name="Xu J."/>
            <person name="Bruns T."/>
            <person name="Baldrian P."/>
            <person name="Vilgalys R."/>
            <person name="Dunand C."/>
            <person name="Henrissat B."/>
            <person name="Grigoriev I.V."/>
            <person name="Hibbett D."/>
            <person name="Nagy L.G."/>
            <person name="Martin F.M."/>
        </authorList>
    </citation>
    <scope>NUCLEOTIDE SEQUENCE</scope>
    <source>
        <strain evidence="1">UH-Tt-Lm1</strain>
    </source>
</reference>
<gene>
    <name evidence="1" type="ORF">BJ322DRAFT_1112762</name>
</gene>
<reference evidence="1" key="2">
    <citation type="submission" date="2020-11" db="EMBL/GenBank/DDBJ databases">
        <authorList>
            <consortium name="DOE Joint Genome Institute"/>
            <person name="Kuo A."/>
            <person name="Miyauchi S."/>
            <person name="Kiss E."/>
            <person name="Drula E."/>
            <person name="Kohler A."/>
            <person name="Sanchez-Garcia M."/>
            <person name="Andreopoulos B."/>
            <person name="Barry K.W."/>
            <person name="Bonito G."/>
            <person name="Buee M."/>
            <person name="Carver A."/>
            <person name="Chen C."/>
            <person name="Cichocki N."/>
            <person name="Clum A."/>
            <person name="Culley D."/>
            <person name="Crous P.W."/>
            <person name="Fauchery L."/>
            <person name="Girlanda M."/>
            <person name="Hayes R."/>
            <person name="Keri Z."/>
            <person name="Labutti K."/>
            <person name="Lipzen A."/>
            <person name="Lombard V."/>
            <person name="Magnuson J."/>
            <person name="Maillard F."/>
            <person name="Morin E."/>
            <person name="Murat C."/>
            <person name="Nolan M."/>
            <person name="Ohm R."/>
            <person name="Pangilinan J."/>
            <person name="Pereira M."/>
            <person name="Perotto S."/>
            <person name="Peter M."/>
            <person name="Riley R."/>
            <person name="Sitrit Y."/>
            <person name="Stielow B."/>
            <person name="Szollosi G."/>
            <person name="Zifcakova L."/>
            <person name="Stursova M."/>
            <person name="Spatafora J.W."/>
            <person name="Tedersoo L."/>
            <person name="Vaario L.-M."/>
            <person name="Yamada A."/>
            <person name="Yan M."/>
            <person name="Wang P."/>
            <person name="Xu J."/>
            <person name="Bruns T."/>
            <person name="Baldrian P."/>
            <person name="Vilgalys R."/>
            <person name="Henrissat B."/>
            <person name="Grigoriev I.V."/>
            <person name="Hibbett D."/>
            <person name="Nagy L.G."/>
            <person name="Martin F.M."/>
        </authorList>
    </citation>
    <scope>NUCLEOTIDE SEQUENCE</scope>
    <source>
        <strain evidence="1">UH-Tt-Lm1</strain>
    </source>
</reference>
<evidence type="ECO:0000313" key="2">
    <source>
        <dbReference type="Proteomes" id="UP000736335"/>
    </source>
</evidence>
<dbReference type="OrthoDB" id="3543113at2759"/>
<sequence>MLPRVFEIDEIFRLIASRVVDFDGSSAIALACCCKALQDPVLRLCWEGKSLDNLAAVLPAGVLARSGHSTLPYYTTIRSPTQQERHRLLRYASWIKRIEGLFTRRFEAFFDILHSSSPTETPFPNLRTLSWCIYPSFLRFLPLFVSPLITTFSVTVHKDKTFDPKTMERDYLSAAIAALPTSLREFTLRINPAGLGNDELKEEVLRAVHRCGPILTHLEIDVELPAVMIQHVMELPKLRTWKVHGNLPPATLTPSSEVASYLPALSSLTLAATNARDWVTFLSIPHPKLTAIRSTLTELNLSDHQDVDPTLISQLCVFQNLTHLHVGASCPDDRCAFSLTDDDVSDLSWALPRLESLMLGHQCDRNTCRTTVRSLLFLSARCPGLVFLSIHFNTAQIAQDIQSLFETWDSSVRNLRESSARCLVTTLSVSQTPLPLAGTDELEVVKRGFLNVFPQLKAISRKYAKTWRCLTEALGK</sequence>
<evidence type="ECO:0008006" key="3">
    <source>
        <dbReference type="Google" id="ProtNLM"/>
    </source>
</evidence>
<dbReference type="EMBL" id="WIUZ02000017">
    <property type="protein sequence ID" value="KAF9780085.1"/>
    <property type="molecule type" value="Genomic_DNA"/>
</dbReference>
<accession>A0A9P6H5U4</accession>
<comment type="caution">
    <text evidence="1">The sequence shown here is derived from an EMBL/GenBank/DDBJ whole genome shotgun (WGS) entry which is preliminary data.</text>
</comment>
<dbReference type="Gene3D" id="3.80.10.10">
    <property type="entry name" value="Ribonuclease Inhibitor"/>
    <property type="match status" value="1"/>
</dbReference>
<evidence type="ECO:0000313" key="1">
    <source>
        <dbReference type="EMBL" id="KAF9780085.1"/>
    </source>
</evidence>
<dbReference type="SUPFAM" id="SSF52047">
    <property type="entry name" value="RNI-like"/>
    <property type="match status" value="1"/>
</dbReference>
<name>A0A9P6H5U4_9AGAM</name>
<organism evidence="1 2">
    <name type="scientific">Thelephora terrestris</name>
    <dbReference type="NCBI Taxonomy" id="56493"/>
    <lineage>
        <taxon>Eukaryota</taxon>
        <taxon>Fungi</taxon>
        <taxon>Dikarya</taxon>
        <taxon>Basidiomycota</taxon>
        <taxon>Agaricomycotina</taxon>
        <taxon>Agaricomycetes</taxon>
        <taxon>Thelephorales</taxon>
        <taxon>Thelephoraceae</taxon>
        <taxon>Thelephora</taxon>
    </lineage>
</organism>
<keyword evidence="2" id="KW-1185">Reference proteome</keyword>
<dbReference type="InterPro" id="IPR032675">
    <property type="entry name" value="LRR_dom_sf"/>
</dbReference>